<evidence type="ECO:0000256" key="3">
    <source>
        <dbReference type="ARBA" id="ARBA00022630"/>
    </source>
</evidence>
<evidence type="ECO:0000259" key="9">
    <source>
        <dbReference type="Pfam" id="PF02770"/>
    </source>
</evidence>
<reference evidence="10 11" key="1">
    <citation type="submission" date="2024-09" db="EMBL/GenBank/DDBJ databases">
        <title>The Natural Products Discovery Center: Release of the First 8490 Sequenced Strains for Exploring Actinobacteria Biosynthetic Diversity.</title>
        <authorList>
            <person name="Kalkreuter E."/>
            <person name="Kautsar S.A."/>
            <person name="Yang D."/>
            <person name="Bader C.D."/>
            <person name="Teijaro C.N."/>
            <person name="Fluegel L."/>
            <person name="Davis C.M."/>
            <person name="Simpson J.R."/>
            <person name="Lauterbach L."/>
            <person name="Steele A.D."/>
            <person name="Gui C."/>
            <person name="Meng S."/>
            <person name="Li G."/>
            <person name="Viehrig K."/>
            <person name="Ye F."/>
            <person name="Su P."/>
            <person name="Kiefer A.F."/>
            <person name="Nichols A."/>
            <person name="Cepeda A.J."/>
            <person name="Yan W."/>
            <person name="Fan B."/>
            <person name="Jiang Y."/>
            <person name="Adhikari A."/>
            <person name="Zheng C.-J."/>
            <person name="Schuster L."/>
            <person name="Cowan T.M."/>
            <person name="Smanski M.J."/>
            <person name="Chevrette M.G."/>
            <person name="De Carvalho L.P.S."/>
            <person name="Shen B."/>
        </authorList>
    </citation>
    <scope>NUCLEOTIDE SEQUENCE [LARGE SCALE GENOMIC DNA]</scope>
    <source>
        <strain evidence="10 11">NPDC058584</strain>
    </source>
</reference>
<dbReference type="EMBL" id="JBHXPM010000029">
    <property type="protein sequence ID" value="MFD3959648.1"/>
    <property type="molecule type" value="Genomic_DNA"/>
</dbReference>
<dbReference type="Pfam" id="PF00441">
    <property type="entry name" value="Acyl-CoA_dh_1"/>
    <property type="match status" value="1"/>
</dbReference>
<dbReference type="Pfam" id="PF02770">
    <property type="entry name" value="Acyl-CoA_dh_M"/>
    <property type="match status" value="1"/>
</dbReference>
<comment type="similarity">
    <text evidence="2 6">Belongs to the acyl-CoA dehydrogenase family.</text>
</comment>
<dbReference type="Proteomes" id="UP001598300">
    <property type="component" value="Unassembled WGS sequence"/>
</dbReference>
<keyword evidence="3 6" id="KW-0285">Flavoprotein</keyword>
<comment type="caution">
    <text evidence="10">The sequence shown here is derived from an EMBL/GenBank/DDBJ whole genome shotgun (WGS) entry which is preliminary data.</text>
</comment>
<name>A0ABW6E4B0_9ACTN</name>
<dbReference type="InterPro" id="IPR009075">
    <property type="entry name" value="AcylCo_DH/oxidase_C"/>
</dbReference>
<dbReference type="Gene3D" id="1.10.540.10">
    <property type="entry name" value="Acyl-CoA dehydrogenase/oxidase, N-terminal domain"/>
    <property type="match status" value="1"/>
</dbReference>
<keyword evidence="5 6" id="KW-0560">Oxidoreductase</keyword>
<dbReference type="InterPro" id="IPR036250">
    <property type="entry name" value="AcylCo_DH-like_C"/>
</dbReference>
<evidence type="ECO:0000256" key="2">
    <source>
        <dbReference type="ARBA" id="ARBA00009347"/>
    </source>
</evidence>
<protein>
    <submittedName>
        <fullName evidence="10">Acyl-CoA dehydrogenase family protein</fullName>
    </submittedName>
</protein>
<dbReference type="SUPFAM" id="SSF56645">
    <property type="entry name" value="Acyl-CoA dehydrogenase NM domain-like"/>
    <property type="match status" value="1"/>
</dbReference>
<evidence type="ECO:0000256" key="6">
    <source>
        <dbReference type="RuleBase" id="RU362125"/>
    </source>
</evidence>
<keyword evidence="11" id="KW-1185">Reference proteome</keyword>
<accession>A0ABW6E4B0</accession>
<gene>
    <name evidence="10" type="ORF">ACFWR3_26690</name>
</gene>
<dbReference type="Gene3D" id="1.20.140.10">
    <property type="entry name" value="Butyryl-CoA Dehydrogenase, subunit A, domain 3"/>
    <property type="match status" value="1"/>
</dbReference>
<dbReference type="PANTHER" id="PTHR48083:SF2">
    <property type="entry name" value="MEDIUM-CHAIN SPECIFIC ACYL-COA DEHYDROGENASE, MITOCHONDRIAL"/>
    <property type="match status" value="1"/>
</dbReference>
<dbReference type="Gene3D" id="2.40.110.10">
    <property type="entry name" value="Butyryl-CoA Dehydrogenase, subunit A, domain 2"/>
    <property type="match status" value="1"/>
</dbReference>
<dbReference type="InterPro" id="IPR050741">
    <property type="entry name" value="Acyl-CoA_dehydrogenase"/>
</dbReference>
<feature type="region of interest" description="Disordered" evidence="7">
    <location>
        <begin position="386"/>
        <end position="409"/>
    </location>
</feature>
<dbReference type="InterPro" id="IPR006091">
    <property type="entry name" value="Acyl-CoA_Oxase/DH_mid-dom"/>
</dbReference>
<evidence type="ECO:0000256" key="7">
    <source>
        <dbReference type="SAM" id="MobiDB-lite"/>
    </source>
</evidence>
<dbReference type="InterPro" id="IPR009100">
    <property type="entry name" value="AcylCoA_DH/oxidase_NM_dom_sf"/>
</dbReference>
<feature type="domain" description="Acyl-CoA dehydrogenase/oxidase C-terminal" evidence="8">
    <location>
        <begin position="238"/>
        <end position="380"/>
    </location>
</feature>
<evidence type="ECO:0000256" key="5">
    <source>
        <dbReference type="ARBA" id="ARBA00023002"/>
    </source>
</evidence>
<dbReference type="InterPro" id="IPR037069">
    <property type="entry name" value="AcylCoA_DH/ox_N_sf"/>
</dbReference>
<evidence type="ECO:0000256" key="1">
    <source>
        <dbReference type="ARBA" id="ARBA00001974"/>
    </source>
</evidence>
<dbReference type="SUPFAM" id="SSF47203">
    <property type="entry name" value="Acyl-CoA dehydrogenase C-terminal domain-like"/>
    <property type="match status" value="1"/>
</dbReference>
<comment type="cofactor">
    <cofactor evidence="1 6">
        <name>FAD</name>
        <dbReference type="ChEBI" id="CHEBI:57692"/>
    </cofactor>
</comment>
<sequence>MAMNHTTTCIDQWITPLRPVLPDLTDRHLARLAGLEAGLTEILAATPASGARASVRLLAVRRRLAERVRTDSQHSSDAAETKAMNDTLAGFVCGFHDLDLRDAVGPGHGRMILRHGTETVRRYWRARLAGGDLVGIAASERHGGSRLQEITARATVRPRGGWWINGEKCWVSRLTESAAFVVFFKNPHNKITAAVVEADTPGLERGPIVPSGLAGWDWGTLALTDVHVSEHDLLGGDGGGLTVFREHFAAFRPLVAATALGTAAGAHTQVATTLTARTATGLLPRLRDTTLVTLGRTHAEINAALLSSLAAARLTASTSPHADLWSREVKAHAVDTAHRALQELPLLVGAGGFRADSTLAKARADIGGLLYADGIHDSLLRSAGRTLTTPPAAIPPPRTNTNTGHPAAA</sequence>
<keyword evidence="4 6" id="KW-0274">FAD</keyword>
<dbReference type="InterPro" id="IPR046373">
    <property type="entry name" value="Acyl-CoA_Oxase/DH_mid-dom_sf"/>
</dbReference>
<evidence type="ECO:0000259" key="8">
    <source>
        <dbReference type="Pfam" id="PF00441"/>
    </source>
</evidence>
<evidence type="ECO:0000313" key="11">
    <source>
        <dbReference type="Proteomes" id="UP001598300"/>
    </source>
</evidence>
<dbReference type="PANTHER" id="PTHR48083">
    <property type="entry name" value="MEDIUM-CHAIN SPECIFIC ACYL-COA DEHYDROGENASE, MITOCHONDRIAL-RELATED"/>
    <property type="match status" value="1"/>
</dbReference>
<evidence type="ECO:0000256" key="4">
    <source>
        <dbReference type="ARBA" id="ARBA00022827"/>
    </source>
</evidence>
<dbReference type="RefSeq" id="WP_070201792.1">
    <property type="nucleotide sequence ID" value="NZ_JBHVRE010000034.1"/>
</dbReference>
<proteinExistence type="inferred from homology"/>
<evidence type="ECO:0000313" key="10">
    <source>
        <dbReference type="EMBL" id="MFD3959648.1"/>
    </source>
</evidence>
<organism evidence="10 11">
    <name type="scientific">Streptomyces bacillaris</name>
    <dbReference type="NCBI Taxonomy" id="68179"/>
    <lineage>
        <taxon>Bacteria</taxon>
        <taxon>Bacillati</taxon>
        <taxon>Actinomycetota</taxon>
        <taxon>Actinomycetes</taxon>
        <taxon>Kitasatosporales</taxon>
        <taxon>Streptomycetaceae</taxon>
        <taxon>Streptomyces</taxon>
    </lineage>
</organism>
<feature type="domain" description="Acyl-CoA oxidase/dehydrogenase middle" evidence="9">
    <location>
        <begin position="136"/>
        <end position="226"/>
    </location>
</feature>